<feature type="compositionally biased region" description="Polar residues" evidence="1">
    <location>
        <begin position="29"/>
        <end position="46"/>
    </location>
</feature>
<evidence type="ECO:0000256" key="1">
    <source>
        <dbReference type="SAM" id="MobiDB-lite"/>
    </source>
</evidence>
<name>A0AAD6J573_DREDA</name>
<organism evidence="2 3">
    <name type="scientific">Drechslerella dactyloides</name>
    <name type="common">Nematode-trapping fungus</name>
    <name type="synonym">Arthrobotrys dactyloides</name>
    <dbReference type="NCBI Taxonomy" id="74499"/>
    <lineage>
        <taxon>Eukaryota</taxon>
        <taxon>Fungi</taxon>
        <taxon>Dikarya</taxon>
        <taxon>Ascomycota</taxon>
        <taxon>Pezizomycotina</taxon>
        <taxon>Orbiliomycetes</taxon>
        <taxon>Orbiliales</taxon>
        <taxon>Orbiliaceae</taxon>
        <taxon>Drechslerella</taxon>
    </lineage>
</organism>
<dbReference type="EMBL" id="JAQGDS010000001">
    <property type="protein sequence ID" value="KAJ6264002.1"/>
    <property type="molecule type" value="Genomic_DNA"/>
</dbReference>
<dbReference type="Proteomes" id="UP001221413">
    <property type="component" value="Unassembled WGS sequence"/>
</dbReference>
<proteinExistence type="predicted"/>
<feature type="region of interest" description="Disordered" evidence="1">
    <location>
        <begin position="1"/>
        <end position="64"/>
    </location>
</feature>
<dbReference type="AlphaFoldDB" id="A0AAD6J573"/>
<reference evidence="2" key="1">
    <citation type="submission" date="2023-01" db="EMBL/GenBank/DDBJ databases">
        <title>The chitinases involved in constricting ring structure development in the nematode-trapping fungus Drechslerella dactyloides.</title>
        <authorList>
            <person name="Wang R."/>
            <person name="Zhang L."/>
            <person name="Tang P."/>
            <person name="Li S."/>
            <person name="Liang L."/>
        </authorList>
    </citation>
    <scope>NUCLEOTIDE SEQUENCE</scope>
    <source>
        <strain evidence="2">YMF1.00031</strain>
    </source>
</reference>
<gene>
    <name evidence="2" type="ORF">Dda_0141</name>
</gene>
<keyword evidence="3" id="KW-1185">Reference proteome</keyword>
<protein>
    <submittedName>
        <fullName evidence="2">Uncharacterized protein</fullName>
    </submittedName>
</protein>
<feature type="compositionally biased region" description="Basic and acidic residues" evidence="1">
    <location>
        <begin position="9"/>
        <end position="22"/>
    </location>
</feature>
<comment type="caution">
    <text evidence="2">The sequence shown here is derived from an EMBL/GenBank/DDBJ whole genome shotgun (WGS) entry which is preliminary data.</text>
</comment>
<evidence type="ECO:0000313" key="2">
    <source>
        <dbReference type="EMBL" id="KAJ6264002.1"/>
    </source>
</evidence>
<feature type="compositionally biased region" description="Basic and acidic residues" evidence="1">
    <location>
        <begin position="47"/>
        <end position="64"/>
    </location>
</feature>
<accession>A0AAD6J573</accession>
<sequence length="64" mass="7268">MTTTNRDFSPYERAKTSGETKVELAAPLPSSNYMNEEQTILSPSERSTNEPKTHDISHIKDFTH</sequence>
<evidence type="ECO:0000313" key="3">
    <source>
        <dbReference type="Proteomes" id="UP001221413"/>
    </source>
</evidence>